<reference evidence="2" key="1">
    <citation type="journal article" date="2022" name="DNA Res.">
        <title>Genome analysis of five recently described species of the CUG-Ser clade uncovers Candida theae as a new hybrid lineage with pathogenic potential in the Candida parapsilosis species complex.</title>
        <authorList>
            <person name="Mixao V."/>
            <person name="Del Olmo V."/>
            <person name="Hegedusova E."/>
            <person name="Saus E."/>
            <person name="Pryszcz L."/>
            <person name="Cillingova A."/>
            <person name="Nosek J."/>
            <person name="Gabaldon T."/>
        </authorList>
    </citation>
    <scope>NUCLEOTIDE SEQUENCE</scope>
    <source>
        <strain evidence="2">CBS 10844</strain>
    </source>
</reference>
<sequence length="220" mass="24830">MNKDTLTPPPPAPPPAPPSGVNSFTFTHSKRKNEDFDGDYKKIKSLTTEDLMNSNPEWPQFIHPDGGLVKITPWGSIRQFVDPITNETMTKFEDCGFDDYSFRSQSVEKIYSTPNTPQSLYQQQPPPQQLNQQSQQKGNNSVSYVSRKSSFNNSNSGNITRMNLSPSAEVEGYVVDGYSSSPLKQKSPQQEQFCQEHENYFGMTELDCGYSNDEEDEVMS</sequence>
<dbReference type="RefSeq" id="XP_049182318.1">
    <property type="nucleotide sequence ID" value="XM_049326644.1"/>
</dbReference>
<evidence type="ECO:0000313" key="3">
    <source>
        <dbReference type="Proteomes" id="UP001202479"/>
    </source>
</evidence>
<feature type="region of interest" description="Disordered" evidence="1">
    <location>
        <begin position="115"/>
        <end position="166"/>
    </location>
</feature>
<dbReference type="Proteomes" id="UP001202479">
    <property type="component" value="Unassembled WGS sequence"/>
</dbReference>
<comment type="caution">
    <text evidence="2">The sequence shown here is derived from an EMBL/GenBank/DDBJ whole genome shotgun (WGS) entry which is preliminary data.</text>
</comment>
<dbReference type="GeneID" id="73378322"/>
<dbReference type="AlphaFoldDB" id="A0AAI9T0J8"/>
<name>A0AAI9T0J8_9ASCO</name>
<organism evidence="2 3">
    <name type="scientific">Candida oxycetoniae</name>
    <dbReference type="NCBI Taxonomy" id="497107"/>
    <lineage>
        <taxon>Eukaryota</taxon>
        <taxon>Fungi</taxon>
        <taxon>Dikarya</taxon>
        <taxon>Ascomycota</taxon>
        <taxon>Saccharomycotina</taxon>
        <taxon>Pichiomycetes</taxon>
        <taxon>Debaryomycetaceae</taxon>
        <taxon>Candida/Lodderomyces clade</taxon>
        <taxon>Candida</taxon>
    </lineage>
</organism>
<protein>
    <submittedName>
        <fullName evidence="2">Uncharacterized protein</fullName>
    </submittedName>
</protein>
<feature type="compositionally biased region" description="Low complexity" evidence="1">
    <location>
        <begin position="117"/>
        <end position="136"/>
    </location>
</feature>
<feature type="compositionally biased region" description="Pro residues" evidence="1">
    <location>
        <begin position="7"/>
        <end position="18"/>
    </location>
</feature>
<accession>A0AAI9T0J8</accession>
<proteinExistence type="predicted"/>
<feature type="region of interest" description="Disordered" evidence="1">
    <location>
        <begin position="1"/>
        <end position="39"/>
    </location>
</feature>
<keyword evidence="3" id="KW-1185">Reference proteome</keyword>
<gene>
    <name evidence="2" type="ORF">KGF56_000705</name>
</gene>
<evidence type="ECO:0000256" key="1">
    <source>
        <dbReference type="SAM" id="MobiDB-lite"/>
    </source>
</evidence>
<feature type="compositionally biased region" description="Polar residues" evidence="1">
    <location>
        <begin position="137"/>
        <end position="166"/>
    </location>
</feature>
<evidence type="ECO:0000313" key="2">
    <source>
        <dbReference type="EMBL" id="KAI3406573.2"/>
    </source>
</evidence>
<dbReference type="EMBL" id="JAHUZD010000023">
    <property type="protein sequence ID" value="KAI3406573.2"/>
    <property type="molecule type" value="Genomic_DNA"/>
</dbReference>